<evidence type="ECO:0000256" key="9">
    <source>
        <dbReference type="ARBA" id="ARBA00023242"/>
    </source>
</evidence>
<keyword evidence="4" id="KW-1017">Isopeptide bond</keyword>
<keyword evidence="3" id="KW-0963">Cytoplasm</keyword>
<keyword evidence="7" id="KW-0805">Transcription regulation</keyword>
<dbReference type="Proteomes" id="UP000501690">
    <property type="component" value="Linkage Group LG5"/>
</dbReference>
<dbReference type="GO" id="GO:0005737">
    <property type="term" value="C:cytoplasm"/>
    <property type="evidence" value="ECO:0007669"/>
    <property type="project" value="UniProtKB-SubCell"/>
</dbReference>
<dbReference type="GO" id="GO:0005634">
    <property type="term" value="C:nucleus"/>
    <property type="evidence" value="ECO:0007669"/>
    <property type="project" value="UniProtKB-SubCell"/>
</dbReference>
<keyword evidence="6" id="KW-0832">Ubl conjugation</keyword>
<reference evidence="11 12" key="1">
    <citation type="submission" date="2019-04" db="EMBL/GenBank/DDBJ databases">
        <title>An improved genome assembly and genetic linkage map for asparagus bean, Vigna unguiculata ssp. sesquipedialis.</title>
        <authorList>
            <person name="Xia Q."/>
            <person name="Zhang R."/>
            <person name="Dong Y."/>
        </authorList>
    </citation>
    <scope>NUCLEOTIDE SEQUENCE [LARGE SCALE GENOMIC DNA]</scope>
    <source>
        <tissue evidence="11">Leaf</tissue>
    </source>
</reference>
<evidence type="ECO:0000256" key="6">
    <source>
        <dbReference type="ARBA" id="ARBA00022843"/>
    </source>
</evidence>
<feature type="domain" description="Zinc-finger" evidence="10">
    <location>
        <begin position="52"/>
        <end position="148"/>
    </location>
</feature>
<keyword evidence="8" id="KW-0804">Transcription</keyword>
<organism evidence="11 12">
    <name type="scientific">Vigna unguiculata</name>
    <name type="common">Cowpea</name>
    <dbReference type="NCBI Taxonomy" id="3917"/>
    <lineage>
        <taxon>Eukaryota</taxon>
        <taxon>Viridiplantae</taxon>
        <taxon>Streptophyta</taxon>
        <taxon>Embryophyta</taxon>
        <taxon>Tracheophyta</taxon>
        <taxon>Spermatophyta</taxon>
        <taxon>Magnoliopsida</taxon>
        <taxon>eudicotyledons</taxon>
        <taxon>Gunneridae</taxon>
        <taxon>Pentapetalae</taxon>
        <taxon>rosids</taxon>
        <taxon>fabids</taxon>
        <taxon>Fabales</taxon>
        <taxon>Fabaceae</taxon>
        <taxon>Papilionoideae</taxon>
        <taxon>50 kb inversion clade</taxon>
        <taxon>NPAAA clade</taxon>
        <taxon>indigoferoid/millettioid clade</taxon>
        <taxon>Phaseoleae</taxon>
        <taxon>Vigna</taxon>
    </lineage>
</organism>
<dbReference type="InterPro" id="IPR018866">
    <property type="entry name" value="Znf-4CXXC_R1"/>
</dbReference>
<dbReference type="GO" id="GO:0006355">
    <property type="term" value="P:regulation of DNA-templated transcription"/>
    <property type="evidence" value="ECO:0007669"/>
    <property type="project" value="InterPro"/>
</dbReference>
<evidence type="ECO:0000259" key="10">
    <source>
        <dbReference type="Pfam" id="PF10497"/>
    </source>
</evidence>
<keyword evidence="9" id="KW-0539">Nucleus</keyword>
<evidence type="ECO:0000256" key="2">
    <source>
        <dbReference type="ARBA" id="ARBA00004496"/>
    </source>
</evidence>
<evidence type="ECO:0000313" key="11">
    <source>
        <dbReference type="EMBL" id="QCD93802.1"/>
    </source>
</evidence>
<sequence>MQDETASSSEEKWFVYGPEKKEEVDKYIHSSLLLQMDGRLNFEDAVASSPKRTGKSCHQCRQKKENFAATCKNFKKGKRCPIKFCNKCLLTRYGENAEVVGQVADWTCPKCRGCCNCSICQKRRGEQPTGPLYKNAKECGYMSVAEMLAVKKASKALNPSEATFEEELEVCNNGGDNVGAMCQGEVLDLKEGGEAEVILKELLSKGHNSLLIEFHSIVWVFFPCLERKLRNEKAKVVSSTVSPFPMKEKIRTEDDEAHANMLRLKSTNKKGFSNIQISTATSPEESWSVYSPAEISKYIFSRFWWKSFSDGPFYRGCTWRIITHH</sequence>
<dbReference type="Pfam" id="PF10497">
    <property type="entry name" value="zf-4CXXC_R1"/>
    <property type="match status" value="1"/>
</dbReference>
<evidence type="ECO:0000256" key="3">
    <source>
        <dbReference type="ARBA" id="ARBA00022490"/>
    </source>
</evidence>
<evidence type="ECO:0000256" key="8">
    <source>
        <dbReference type="ARBA" id="ARBA00023163"/>
    </source>
</evidence>
<proteinExistence type="predicted"/>
<gene>
    <name evidence="11" type="ORF">DEO72_LG5g1878</name>
</gene>
<dbReference type="InterPro" id="IPR040221">
    <property type="entry name" value="CDCA7/CDA7L"/>
</dbReference>
<keyword evidence="12" id="KW-1185">Reference proteome</keyword>
<dbReference type="AlphaFoldDB" id="A0A4D6LY31"/>
<keyword evidence="5" id="KW-0597">Phosphoprotein</keyword>
<evidence type="ECO:0000313" key="12">
    <source>
        <dbReference type="Proteomes" id="UP000501690"/>
    </source>
</evidence>
<protein>
    <recommendedName>
        <fullName evidence="10">Zinc-finger domain-containing protein</fullName>
    </recommendedName>
</protein>
<dbReference type="PANTHER" id="PTHR31169:SF8">
    <property type="entry name" value="ZINC-FINGER DOMAIN OF MONOAMINE-OXIDASE A REPRESSOR R1 PROTEIN"/>
    <property type="match status" value="1"/>
</dbReference>
<evidence type="ECO:0000256" key="4">
    <source>
        <dbReference type="ARBA" id="ARBA00022499"/>
    </source>
</evidence>
<comment type="subcellular location">
    <subcellularLocation>
        <location evidence="2">Cytoplasm</location>
    </subcellularLocation>
    <subcellularLocation>
        <location evidence="1">Nucleus</location>
    </subcellularLocation>
</comment>
<evidence type="ECO:0000256" key="7">
    <source>
        <dbReference type="ARBA" id="ARBA00023015"/>
    </source>
</evidence>
<dbReference type="PANTHER" id="PTHR31169">
    <property type="entry name" value="OS05G0300700 PROTEIN"/>
    <property type="match status" value="1"/>
</dbReference>
<accession>A0A4D6LY31</accession>
<evidence type="ECO:0000256" key="1">
    <source>
        <dbReference type="ARBA" id="ARBA00004123"/>
    </source>
</evidence>
<evidence type="ECO:0000256" key="5">
    <source>
        <dbReference type="ARBA" id="ARBA00022553"/>
    </source>
</evidence>
<name>A0A4D6LY31_VIGUN</name>
<dbReference type="EMBL" id="CP039349">
    <property type="protein sequence ID" value="QCD93802.1"/>
    <property type="molecule type" value="Genomic_DNA"/>
</dbReference>